<keyword evidence="2" id="KW-0479">Metal-binding</keyword>
<feature type="domain" description="BED-type" evidence="10">
    <location>
        <begin position="3"/>
        <end position="47"/>
    </location>
</feature>
<dbReference type="EMBL" id="CARXXK010000002">
    <property type="protein sequence ID" value="CAI6356355.1"/>
    <property type="molecule type" value="Genomic_DNA"/>
</dbReference>
<dbReference type="PANTHER" id="PTHR46481:SF10">
    <property type="entry name" value="ZINC FINGER BED DOMAIN-CONTAINING PROTEIN 39"/>
    <property type="match status" value="1"/>
</dbReference>
<dbReference type="GO" id="GO:0003677">
    <property type="term" value="F:DNA binding"/>
    <property type="evidence" value="ECO:0007669"/>
    <property type="project" value="UniProtKB-KW"/>
</dbReference>
<evidence type="ECO:0000259" key="10">
    <source>
        <dbReference type="PROSITE" id="PS50808"/>
    </source>
</evidence>
<dbReference type="SUPFAM" id="SSF53098">
    <property type="entry name" value="Ribonuclease H-like"/>
    <property type="match status" value="1"/>
</dbReference>
<keyword evidence="7" id="KW-0804">Transcription</keyword>
<evidence type="ECO:0000256" key="8">
    <source>
        <dbReference type="ARBA" id="ARBA00023242"/>
    </source>
</evidence>
<reference evidence="11 12" key="1">
    <citation type="submission" date="2023-01" db="EMBL/GenBank/DDBJ databases">
        <authorList>
            <person name="Whitehead M."/>
        </authorList>
    </citation>
    <scope>NUCLEOTIDE SEQUENCE [LARGE SCALE GENOMIC DNA]</scope>
</reference>
<accession>A0AAV0WJU1</accession>
<evidence type="ECO:0000313" key="12">
    <source>
        <dbReference type="Proteomes" id="UP001160148"/>
    </source>
</evidence>
<evidence type="ECO:0000256" key="7">
    <source>
        <dbReference type="ARBA" id="ARBA00023163"/>
    </source>
</evidence>
<organism evidence="11 12">
    <name type="scientific">Macrosiphum euphorbiae</name>
    <name type="common">potato aphid</name>
    <dbReference type="NCBI Taxonomy" id="13131"/>
    <lineage>
        <taxon>Eukaryota</taxon>
        <taxon>Metazoa</taxon>
        <taxon>Ecdysozoa</taxon>
        <taxon>Arthropoda</taxon>
        <taxon>Hexapoda</taxon>
        <taxon>Insecta</taxon>
        <taxon>Pterygota</taxon>
        <taxon>Neoptera</taxon>
        <taxon>Paraneoptera</taxon>
        <taxon>Hemiptera</taxon>
        <taxon>Sternorrhyncha</taxon>
        <taxon>Aphidomorpha</taxon>
        <taxon>Aphidoidea</taxon>
        <taxon>Aphididae</taxon>
        <taxon>Macrosiphini</taxon>
        <taxon>Macrosiphum</taxon>
    </lineage>
</organism>
<evidence type="ECO:0000256" key="6">
    <source>
        <dbReference type="ARBA" id="ARBA00023125"/>
    </source>
</evidence>
<dbReference type="GO" id="GO:0005634">
    <property type="term" value="C:nucleus"/>
    <property type="evidence" value="ECO:0007669"/>
    <property type="project" value="UniProtKB-SubCell"/>
</dbReference>
<dbReference type="InterPro" id="IPR003656">
    <property type="entry name" value="Znf_BED"/>
</dbReference>
<dbReference type="Pfam" id="PF02892">
    <property type="entry name" value="zf-BED"/>
    <property type="match status" value="1"/>
</dbReference>
<dbReference type="SUPFAM" id="SSF140996">
    <property type="entry name" value="Hermes dimerisation domain"/>
    <property type="match status" value="1"/>
</dbReference>
<dbReference type="Pfam" id="PF05699">
    <property type="entry name" value="Dimer_Tnp_hAT"/>
    <property type="match status" value="1"/>
</dbReference>
<evidence type="ECO:0000256" key="2">
    <source>
        <dbReference type="ARBA" id="ARBA00022723"/>
    </source>
</evidence>
<dbReference type="GO" id="GO:0046983">
    <property type="term" value="F:protein dimerization activity"/>
    <property type="evidence" value="ECO:0007669"/>
    <property type="project" value="InterPro"/>
</dbReference>
<dbReference type="SUPFAM" id="SSF57667">
    <property type="entry name" value="beta-beta-alpha zinc fingers"/>
    <property type="match status" value="1"/>
</dbReference>
<dbReference type="PROSITE" id="PS50808">
    <property type="entry name" value="ZF_BED"/>
    <property type="match status" value="1"/>
</dbReference>
<dbReference type="PANTHER" id="PTHR46481">
    <property type="entry name" value="ZINC FINGER BED DOMAIN-CONTAINING PROTEIN 4"/>
    <property type="match status" value="1"/>
</dbReference>
<keyword evidence="12" id="KW-1185">Reference proteome</keyword>
<keyword evidence="3 9" id="KW-0863">Zinc-finger</keyword>
<dbReference type="InterPro" id="IPR052035">
    <property type="entry name" value="ZnF_BED_domain_contain"/>
</dbReference>
<dbReference type="GO" id="GO:0008270">
    <property type="term" value="F:zinc ion binding"/>
    <property type="evidence" value="ECO:0007669"/>
    <property type="project" value="UniProtKB-KW"/>
</dbReference>
<protein>
    <recommendedName>
        <fullName evidence="10">BED-type domain-containing protein</fullName>
    </recommendedName>
</protein>
<dbReference type="Proteomes" id="UP001160148">
    <property type="component" value="Unassembled WGS sequence"/>
</dbReference>
<dbReference type="AlphaFoldDB" id="A0AAV0WJU1"/>
<evidence type="ECO:0000256" key="5">
    <source>
        <dbReference type="ARBA" id="ARBA00023015"/>
    </source>
</evidence>
<gene>
    <name evidence="11" type="ORF">MEUPH1_LOCUS12095</name>
</gene>
<name>A0AAV0WJU1_9HEMI</name>
<keyword evidence="5" id="KW-0805">Transcription regulation</keyword>
<keyword evidence="6" id="KW-0238">DNA-binding</keyword>
<comment type="caution">
    <text evidence="11">The sequence shown here is derived from an EMBL/GenBank/DDBJ whole genome shotgun (WGS) entry which is preliminary data.</text>
</comment>
<sequence length="671" mass="75370">MNRKRSSVWNHLSIKSNTIAKCGYCPQEVSYSGGSTGNLIRHLKTKHIGVHLNRQLREQRDNVVLAQENEPTAEEKLLAQENEDDPIAVTPSNAENAKNIDDVPSSSNVQNQPTLLNYISSVATQRTATVSSASSMPVVSTVTSLSSQTSMSSYIIASKPISISKSKAIDQQITRFIVNHFHPFSLVEQVEFRKLIKMLVPNYTVPTRKTVANSLLMQMYESVYQKVKLDVQNVSAVSITTDAWTSTNNQSFMSVTVHFINSDTQLCSRLLGCFSFTERHTSDELSKFLLSVVNDWGLENMVAAAVTDNAANIKSAIKNNGWRHISCFAHVLNIAVQKGLESVHPIIAKVKGIVEYFKRSTLALNKLKNLLQQMRCEQLKLIQDCKTRWNSTFHMIQRILKVKDSVLATLAVTNNELNNITSQEWQLLSQCCNVLSIFNDVTEEVSAEKIVTISKVVLYYGFLDEHLTSNIYKNDTLHEVEKMATEIQNVLRAYFGNLEDKDVVAQSIIPDPRFKKQGFSSDSKFLVAKTVLSRKLQSIRIGTENTAAGPSTANPQTAQTATTSLLWKTFDNKVNSLIGQNNPTVAGIVELDKYLAETLIPRSMDPLQWWSERKHIYPRLFEVVKRRLCIPATSVPSERVFSKAGQVLTDFRSRLTTDRVEKIVFVQCNLK</sequence>
<dbReference type="InterPro" id="IPR008906">
    <property type="entry name" value="HATC_C_dom"/>
</dbReference>
<dbReference type="SMART" id="SM00614">
    <property type="entry name" value="ZnF_BED"/>
    <property type="match status" value="1"/>
</dbReference>
<keyword evidence="8" id="KW-0539">Nucleus</keyword>
<dbReference type="GO" id="GO:0009791">
    <property type="term" value="P:post-embryonic development"/>
    <property type="evidence" value="ECO:0007669"/>
    <property type="project" value="UniProtKB-ARBA"/>
</dbReference>
<dbReference type="InterPro" id="IPR012337">
    <property type="entry name" value="RNaseH-like_sf"/>
</dbReference>
<evidence type="ECO:0000256" key="9">
    <source>
        <dbReference type="PROSITE-ProRule" id="PRU00027"/>
    </source>
</evidence>
<evidence type="ECO:0000256" key="3">
    <source>
        <dbReference type="ARBA" id="ARBA00022771"/>
    </source>
</evidence>
<keyword evidence="4" id="KW-0862">Zinc</keyword>
<evidence type="ECO:0000313" key="11">
    <source>
        <dbReference type="EMBL" id="CAI6356355.1"/>
    </source>
</evidence>
<evidence type="ECO:0000256" key="1">
    <source>
        <dbReference type="ARBA" id="ARBA00004123"/>
    </source>
</evidence>
<dbReference type="InterPro" id="IPR036236">
    <property type="entry name" value="Znf_C2H2_sf"/>
</dbReference>
<evidence type="ECO:0000256" key="4">
    <source>
        <dbReference type="ARBA" id="ARBA00022833"/>
    </source>
</evidence>
<proteinExistence type="predicted"/>
<comment type="subcellular location">
    <subcellularLocation>
        <location evidence="1">Nucleus</location>
    </subcellularLocation>
</comment>